<dbReference type="PANTHER" id="PTHR36834">
    <property type="entry name" value="MEMBRANE PROTEIN-RELATED"/>
    <property type="match status" value="1"/>
</dbReference>
<evidence type="ECO:0000313" key="3">
    <source>
        <dbReference type="EMBL" id="UQS82510.1"/>
    </source>
</evidence>
<evidence type="ECO:0000259" key="2">
    <source>
        <dbReference type="Pfam" id="PF04892"/>
    </source>
</evidence>
<evidence type="ECO:0000313" key="4">
    <source>
        <dbReference type="Proteomes" id="UP000831495"/>
    </source>
</evidence>
<dbReference type="InterPro" id="IPR006976">
    <property type="entry name" value="VanZ-like"/>
</dbReference>
<dbReference type="Pfam" id="PF04892">
    <property type="entry name" value="VanZ"/>
    <property type="match status" value="1"/>
</dbReference>
<dbReference type="RefSeq" id="WP_249514788.1">
    <property type="nucleotide sequence ID" value="NZ_CP093366.1"/>
</dbReference>
<protein>
    <submittedName>
        <fullName evidence="3">VanZ family protein</fullName>
    </submittedName>
</protein>
<keyword evidence="1" id="KW-0812">Transmembrane</keyword>
<reference evidence="3" key="1">
    <citation type="journal article" date="2022" name="Int. J. Syst. Evol. Microbiol.">
        <title>Apilactobacillus apisilvae sp. nov., Nicolia spurrieriana gen. nov. sp. nov., Bombilactobacillus folatiphilus sp. nov. and Bombilactobacillus thymidiniphilus sp. nov., four new lactic acid bacterial isolates from stingless bees Tetragonula carbonaria and Austroplebeia australis.</title>
        <authorList>
            <person name="Oliphant S.A."/>
            <person name="Watson-Haigh N.S."/>
            <person name="Sumby K.M."/>
            <person name="Gardner J."/>
            <person name="Groom S."/>
            <person name="Jiranek V."/>
        </authorList>
    </citation>
    <scope>NUCLEOTIDE SEQUENCE</scope>
    <source>
        <strain evidence="3">SG4_D2</strain>
    </source>
</reference>
<proteinExistence type="predicted"/>
<dbReference type="Proteomes" id="UP000831495">
    <property type="component" value="Chromosome"/>
</dbReference>
<dbReference type="PANTHER" id="PTHR36834:SF2">
    <property type="entry name" value="MEMBRANE PROTEIN"/>
    <property type="match status" value="1"/>
</dbReference>
<dbReference type="EMBL" id="CP093366">
    <property type="protein sequence ID" value="UQS82510.1"/>
    <property type="molecule type" value="Genomic_DNA"/>
</dbReference>
<organism evidence="3 4">
    <name type="scientific">Bombilactobacillus folatiphilus</name>
    <dbReference type="NCBI Taxonomy" id="2923362"/>
    <lineage>
        <taxon>Bacteria</taxon>
        <taxon>Bacillati</taxon>
        <taxon>Bacillota</taxon>
        <taxon>Bacilli</taxon>
        <taxon>Lactobacillales</taxon>
        <taxon>Lactobacillaceae</taxon>
        <taxon>Bombilactobacillus</taxon>
    </lineage>
</organism>
<keyword evidence="4" id="KW-1185">Reference proteome</keyword>
<feature type="transmembrane region" description="Helical" evidence="1">
    <location>
        <begin position="121"/>
        <end position="138"/>
    </location>
</feature>
<accession>A0ABY4PA62</accession>
<feature type="transmembrane region" description="Helical" evidence="1">
    <location>
        <begin position="24"/>
        <end position="45"/>
    </location>
</feature>
<keyword evidence="1" id="KW-1133">Transmembrane helix</keyword>
<feature type="domain" description="VanZ-like" evidence="2">
    <location>
        <begin position="68"/>
        <end position="195"/>
    </location>
</feature>
<feature type="transmembrane region" description="Helical" evidence="1">
    <location>
        <begin position="65"/>
        <end position="85"/>
    </location>
</feature>
<evidence type="ECO:0000256" key="1">
    <source>
        <dbReference type="SAM" id="Phobius"/>
    </source>
</evidence>
<dbReference type="InterPro" id="IPR053150">
    <property type="entry name" value="Teicoplanin_resist-assoc"/>
</dbReference>
<sequence>MIFLNSIYQQVYNHWAGRINHFPLIRLIFVSLDKTIFYMLLFVVLRIIWRKFHPSKTTWRHEFNLFIFTIYLLLLFCLTVFRQGYFPWDFHLYLHRSLTQINLIPLVETWKLQHGKSIVDLLYNLGGNILWFVPFGYLRPKIIQKPYRGWQIILQGFLLSVLIESLQFILFTGVSDIDDVIFNTLGTTIGYLIYCKRPLR</sequence>
<gene>
    <name evidence="3" type="ORF">MOO45_02340</name>
</gene>
<name>A0ABY4PA62_9LACO</name>
<keyword evidence="1" id="KW-0472">Membrane</keyword>
<feature type="transmembrane region" description="Helical" evidence="1">
    <location>
        <begin position="150"/>
        <end position="174"/>
    </location>
</feature>